<evidence type="ECO:0000256" key="2">
    <source>
        <dbReference type="ARBA" id="ARBA00022741"/>
    </source>
</evidence>
<dbReference type="GO" id="GO:0005524">
    <property type="term" value="F:ATP binding"/>
    <property type="evidence" value="ECO:0007669"/>
    <property type="project" value="UniProtKB-KW"/>
</dbReference>
<dbReference type="InterPro" id="IPR017871">
    <property type="entry name" value="ABC_transporter-like_CS"/>
</dbReference>
<protein>
    <submittedName>
        <fullName evidence="5">ATP-binding cassette domain-containing protein</fullName>
    </submittedName>
</protein>
<dbReference type="Gene3D" id="3.40.50.300">
    <property type="entry name" value="P-loop containing nucleotide triphosphate hydrolases"/>
    <property type="match status" value="1"/>
</dbReference>
<dbReference type="InterPro" id="IPR050166">
    <property type="entry name" value="ABC_transporter_ATP-bind"/>
</dbReference>
<dbReference type="PANTHER" id="PTHR42788:SF19">
    <property type="entry name" value="ALIPHATIC SULFONATES IMPORT ATP-BINDING PROTEIN SSUB 2"/>
    <property type="match status" value="1"/>
</dbReference>
<dbReference type="SUPFAM" id="SSF52540">
    <property type="entry name" value="P-loop containing nucleoside triphosphate hydrolases"/>
    <property type="match status" value="1"/>
</dbReference>
<evidence type="ECO:0000259" key="4">
    <source>
        <dbReference type="PROSITE" id="PS50893"/>
    </source>
</evidence>
<evidence type="ECO:0000256" key="3">
    <source>
        <dbReference type="ARBA" id="ARBA00022840"/>
    </source>
</evidence>
<name>A0ABY4AY12_9MICO</name>
<feature type="domain" description="ABC transporter" evidence="4">
    <location>
        <begin position="3"/>
        <end position="200"/>
    </location>
</feature>
<dbReference type="Proteomes" id="UP000831304">
    <property type="component" value="Chromosome"/>
</dbReference>
<organism evidence="5 6">
    <name type="scientific">Agromyces soli</name>
    <dbReference type="NCBI Taxonomy" id="659012"/>
    <lineage>
        <taxon>Bacteria</taxon>
        <taxon>Bacillati</taxon>
        <taxon>Actinomycetota</taxon>
        <taxon>Actinomycetes</taxon>
        <taxon>Micrococcales</taxon>
        <taxon>Microbacteriaceae</taxon>
        <taxon>Agromyces</taxon>
    </lineage>
</organism>
<dbReference type="PROSITE" id="PS50893">
    <property type="entry name" value="ABC_TRANSPORTER_2"/>
    <property type="match status" value="1"/>
</dbReference>
<sequence length="203" mass="21226">MLIRLDRVTHAFNGGHELFQPITTPFARGEMVAVTGRSGSGKSTLLAILAGYLAPSAGAVQRGEDCRVCWVAQQPRGVAGRSALDHVALPILATGARRSEAERRAGEFLDQLGLSDASSQPFETLSGGQAQRLMLAQGLAAAPDVLVVDEPTAQLDHRTAAEVDAVLGMLAAAELLVVVATHSPATRASCSRELALDHSIPSE</sequence>
<dbReference type="RefSeq" id="WP_243569857.1">
    <property type="nucleotide sequence ID" value="NZ_BAAARD010000011.1"/>
</dbReference>
<dbReference type="PROSITE" id="PS00211">
    <property type="entry name" value="ABC_TRANSPORTER_1"/>
    <property type="match status" value="1"/>
</dbReference>
<keyword evidence="3 5" id="KW-0067">ATP-binding</keyword>
<evidence type="ECO:0000256" key="1">
    <source>
        <dbReference type="ARBA" id="ARBA00022448"/>
    </source>
</evidence>
<dbReference type="Pfam" id="PF00005">
    <property type="entry name" value="ABC_tran"/>
    <property type="match status" value="1"/>
</dbReference>
<evidence type="ECO:0000313" key="6">
    <source>
        <dbReference type="Proteomes" id="UP000831304"/>
    </source>
</evidence>
<keyword evidence="2" id="KW-0547">Nucleotide-binding</keyword>
<dbReference type="PANTHER" id="PTHR42788">
    <property type="entry name" value="TAURINE IMPORT ATP-BINDING PROTEIN-RELATED"/>
    <property type="match status" value="1"/>
</dbReference>
<dbReference type="InterPro" id="IPR027417">
    <property type="entry name" value="P-loop_NTPase"/>
</dbReference>
<dbReference type="InterPro" id="IPR003439">
    <property type="entry name" value="ABC_transporter-like_ATP-bd"/>
</dbReference>
<proteinExistence type="predicted"/>
<dbReference type="SMART" id="SM00382">
    <property type="entry name" value="AAA"/>
    <property type="match status" value="1"/>
</dbReference>
<gene>
    <name evidence="5" type="ORF">MTP13_04235</name>
</gene>
<keyword evidence="1" id="KW-0813">Transport</keyword>
<dbReference type="InterPro" id="IPR003593">
    <property type="entry name" value="AAA+_ATPase"/>
</dbReference>
<dbReference type="EMBL" id="CP094533">
    <property type="protein sequence ID" value="UOE27001.1"/>
    <property type="molecule type" value="Genomic_DNA"/>
</dbReference>
<keyword evidence="6" id="KW-1185">Reference proteome</keyword>
<reference evidence="5 6" key="1">
    <citation type="submission" date="2022-03" db="EMBL/GenBank/DDBJ databases">
        <title>Agromyces sp. isolated from the gut of P. brevitarsis seulensis larvae.</title>
        <authorList>
            <person name="Won M."/>
            <person name="Kwon S.-W."/>
        </authorList>
    </citation>
    <scope>NUCLEOTIDE SEQUENCE [LARGE SCALE GENOMIC DNA]</scope>
    <source>
        <strain evidence="5 6">KACC 16215</strain>
    </source>
</reference>
<accession>A0ABY4AY12</accession>
<evidence type="ECO:0000313" key="5">
    <source>
        <dbReference type="EMBL" id="UOE27001.1"/>
    </source>
</evidence>